<dbReference type="AlphaFoldDB" id="A0A1J5MX15"/>
<dbReference type="EMBL" id="LKAQ01000004">
    <property type="protein sequence ID" value="OIQ50356.1"/>
    <property type="molecule type" value="Genomic_DNA"/>
</dbReference>
<keyword evidence="4" id="KW-1185">Reference proteome</keyword>
<feature type="domain" description="YCII-related" evidence="2">
    <location>
        <begin position="1"/>
        <end position="81"/>
    </location>
</feature>
<reference evidence="3 4" key="1">
    <citation type="submission" date="2015-09" db="EMBL/GenBank/DDBJ databases">
        <title>Genome of Desulfovibrio dechloracetivorans BerOc1, a mercury methylating strain isolated from highly hydrocarbons and metals contaminated coastal sediments.</title>
        <authorList>
            <person name="Goni Urriza M."/>
            <person name="Gassie C."/>
            <person name="Bouchez O."/>
            <person name="Klopp C."/>
            <person name="Ranchou-Peyruse A."/>
            <person name="Remy G."/>
        </authorList>
    </citation>
    <scope>NUCLEOTIDE SEQUENCE [LARGE SCALE GENOMIC DNA]</scope>
    <source>
        <strain evidence="3 4">BerOc1</strain>
    </source>
</reference>
<evidence type="ECO:0000313" key="4">
    <source>
        <dbReference type="Proteomes" id="UP000181901"/>
    </source>
</evidence>
<comment type="similarity">
    <text evidence="1">Belongs to the YciI family.</text>
</comment>
<comment type="caution">
    <text evidence="3">The sequence shown here is derived from an EMBL/GenBank/DDBJ whole genome shotgun (WGS) entry which is preliminary data.</text>
</comment>
<name>A0A1J5MX15_9BACT</name>
<dbReference type="Proteomes" id="UP000181901">
    <property type="component" value="Unassembled WGS sequence"/>
</dbReference>
<evidence type="ECO:0000313" key="3">
    <source>
        <dbReference type="EMBL" id="OIQ50356.1"/>
    </source>
</evidence>
<dbReference type="Pfam" id="PF03795">
    <property type="entry name" value="YCII"/>
    <property type="match status" value="1"/>
</dbReference>
<gene>
    <name evidence="3" type="ORF">BerOc1_02287</name>
</gene>
<dbReference type="InterPro" id="IPR011008">
    <property type="entry name" value="Dimeric_a/b-barrel"/>
</dbReference>
<accession>A0A1J5MX15</accession>
<evidence type="ECO:0000259" key="2">
    <source>
        <dbReference type="Pfam" id="PF03795"/>
    </source>
</evidence>
<evidence type="ECO:0000256" key="1">
    <source>
        <dbReference type="ARBA" id="ARBA00007689"/>
    </source>
</evidence>
<protein>
    <submittedName>
        <fullName evidence="3">YciI-like protein</fullName>
    </submittedName>
</protein>
<dbReference type="Gene3D" id="3.30.70.1060">
    <property type="entry name" value="Dimeric alpha+beta barrel"/>
    <property type="match status" value="1"/>
</dbReference>
<dbReference type="OrthoDB" id="9814407at2"/>
<dbReference type="InterPro" id="IPR005545">
    <property type="entry name" value="YCII"/>
</dbReference>
<dbReference type="PANTHER" id="PTHR37828:SF1">
    <property type="entry name" value="YCII-RELATED DOMAIN-CONTAINING PROTEIN"/>
    <property type="match status" value="1"/>
</dbReference>
<dbReference type="SUPFAM" id="SSF54909">
    <property type="entry name" value="Dimeric alpha+beta barrel"/>
    <property type="match status" value="1"/>
</dbReference>
<proteinExistence type="inferred from homology"/>
<dbReference type="PANTHER" id="PTHR37828">
    <property type="entry name" value="GSR2449 PROTEIN"/>
    <property type="match status" value="1"/>
</dbReference>
<sequence length="96" mass="10819">MFILHLTYVKPLSEIDRLIPPHVEYLEKHYAAGTFLFSGRREPRTGGVIIARAGSRAEVEEIIQEDPFLIEGVAEYEIVEFVPTKTAPDLGGYKES</sequence>
<dbReference type="RefSeq" id="WP_071545801.1">
    <property type="nucleotide sequence ID" value="NZ_LKAQ01000004.1"/>
</dbReference>
<organism evidence="3 4">
    <name type="scientific">Pseudodesulfovibrio hydrargyri</name>
    <dbReference type="NCBI Taxonomy" id="2125990"/>
    <lineage>
        <taxon>Bacteria</taxon>
        <taxon>Pseudomonadati</taxon>
        <taxon>Thermodesulfobacteriota</taxon>
        <taxon>Desulfovibrionia</taxon>
        <taxon>Desulfovibrionales</taxon>
        <taxon>Desulfovibrionaceae</taxon>
    </lineage>
</organism>